<dbReference type="CDD" id="cd17546">
    <property type="entry name" value="REC_hyHK_CKI1_RcsC-like"/>
    <property type="match status" value="1"/>
</dbReference>
<dbReference type="InterPro" id="IPR003661">
    <property type="entry name" value="HisK_dim/P_dom"/>
</dbReference>
<dbReference type="EC" id="2.7.13.3" evidence="16"/>
<dbReference type="Gene3D" id="3.30.565.10">
    <property type="entry name" value="Histidine kinase-like ATPase, C-terminal domain"/>
    <property type="match status" value="1"/>
</dbReference>
<keyword evidence="4" id="KW-0489">Methyltransferase</keyword>
<feature type="active site" evidence="7">
    <location>
        <position position="25"/>
    </location>
</feature>
<dbReference type="SMART" id="SM00086">
    <property type="entry name" value="PAC"/>
    <property type="match status" value="2"/>
</dbReference>
<dbReference type="Pfam" id="PF01339">
    <property type="entry name" value="CheB_methylest"/>
    <property type="match status" value="1"/>
</dbReference>
<dbReference type="Gene3D" id="3.30.450.20">
    <property type="entry name" value="PAS domain"/>
    <property type="match status" value="4"/>
</dbReference>
<keyword evidence="17" id="KW-1185">Reference proteome</keyword>
<dbReference type="InterPro" id="IPR011006">
    <property type="entry name" value="CheY-like_superfamily"/>
</dbReference>
<dbReference type="SUPFAM" id="SSF52738">
    <property type="entry name" value="Methylesterase CheB, C-terminal domain"/>
    <property type="match status" value="1"/>
</dbReference>
<dbReference type="InterPro" id="IPR035909">
    <property type="entry name" value="CheB_C"/>
</dbReference>
<dbReference type="InterPro" id="IPR003594">
    <property type="entry name" value="HATPase_dom"/>
</dbReference>
<organism evidence="16 17">
    <name type="scientific">Thiorhodovibrio winogradskyi</name>
    <dbReference type="NCBI Taxonomy" id="77007"/>
    <lineage>
        <taxon>Bacteria</taxon>
        <taxon>Pseudomonadati</taxon>
        <taxon>Pseudomonadota</taxon>
        <taxon>Gammaproteobacteria</taxon>
        <taxon>Chromatiales</taxon>
        <taxon>Chromatiaceae</taxon>
        <taxon>Thiorhodovibrio</taxon>
    </lineage>
</organism>
<evidence type="ECO:0000256" key="4">
    <source>
        <dbReference type="ARBA" id="ARBA00022603"/>
    </source>
</evidence>
<evidence type="ECO:0000259" key="10">
    <source>
        <dbReference type="PROSITE" id="PS50109"/>
    </source>
</evidence>
<dbReference type="Pfam" id="PF03705">
    <property type="entry name" value="CheR_N"/>
    <property type="match status" value="1"/>
</dbReference>
<evidence type="ECO:0000256" key="6">
    <source>
        <dbReference type="ARBA" id="ARBA00022691"/>
    </source>
</evidence>
<keyword evidence="6" id="KW-0949">S-adenosyl-L-methionine</keyword>
<dbReference type="Gene3D" id="1.10.155.10">
    <property type="entry name" value="Chemotaxis receptor methyltransferase CheR, N-terminal domain"/>
    <property type="match status" value="1"/>
</dbReference>
<dbReference type="SUPFAM" id="SSF55874">
    <property type="entry name" value="ATPase domain of HSP90 chaperone/DNA topoisomerase II/histidine kinase"/>
    <property type="match status" value="1"/>
</dbReference>
<comment type="catalytic activity">
    <reaction evidence="1">
        <text>ATP + protein L-histidine = ADP + protein N-phospho-L-histidine.</text>
        <dbReference type="EC" id="2.7.13.3"/>
    </reaction>
</comment>
<dbReference type="InterPro" id="IPR022642">
    <property type="entry name" value="CheR_C"/>
</dbReference>
<dbReference type="Gene3D" id="3.40.50.2300">
    <property type="match status" value="1"/>
</dbReference>
<keyword evidence="3 7" id="KW-0145">Chemotaxis</keyword>
<dbReference type="CDD" id="cd00082">
    <property type="entry name" value="HisKA"/>
    <property type="match status" value="1"/>
</dbReference>
<dbReference type="NCBIfam" id="TIGR00229">
    <property type="entry name" value="sensory_box"/>
    <property type="match status" value="1"/>
</dbReference>
<dbReference type="InterPro" id="IPR005467">
    <property type="entry name" value="His_kinase_dom"/>
</dbReference>
<dbReference type="Pfam" id="PF13596">
    <property type="entry name" value="PAS_10"/>
    <property type="match status" value="1"/>
</dbReference>
<dbReference type="PROSITE" id="PS50113">
    <property type="entry name" value="PAC"/>
    <property type="match status" value="2"/>
</dbReference>
<dbReference type="PROSITE" id="PS50122">
    <property type="entry name" value="CHEB"/>
    <property type="match status" value="1"/>
</dbReference>
<dbReference type="SMART" id="SM00448">
    <property type="entry name" value="REC"/>
    <property type="match status" value="1"/>
</dbReference>
<dbReference type="Pfam" id="PF01739">
    <property type="entry name" value="CheR"/>
    <property type="match status" value="1"/>
</dbReference>
<dbReference type="CDD" id="cd00130">
    <property type="entry name" value="PAS"/>
    <property type="match status" value="2"/>
</dbReference>
<dbReference type="PRINTS" id="PR00996">
    <property type="entry name" value="CHERMTFRASE"/>
</dbReference>
<evidence type="ECO:0000256" key="3">
    <source>
        <dbReference type="ARBA" id="ARBA00022500"/>
    </source>
</evidence>
<protein>
    <submittedName>
        <fullName evidence="16">Autoinducer 2 sensor kinase/phosphatase LuxQ</fullName>
        <ecNumber evidence="16">2.7.13.3</ecNumber>
    </submittedName>
</protein>
<dbReference type="SMART" id="SM00388">
    <property type="entry name" value="HisKA"/>
    <property type="match status" value="1"/>
</dbReference>
<dbReference type="Pfam" id="PF00072">
    <property type="entry name" value="Response_reg"/>
    <property type="match status" value="1"/>
</dbReference>
<evidence type="ECO:0000259" key="14">
    <source>
        <dbReference type="PROSITE" id="PS50122"/>
    </source>
</evidence>
<evidence type="ECO:0000256" key="1">
    <source>
        <dbReference type="ARBA" id="ARBA00000085"/>
    </source>
</evidence>
<feature type="domain" description="PAC" evidence="13">
    <location>
        <begin position="1043"/>
        <end position="1097"/>
    </location>
</feature>
<dbReference type="PANTHER" id="PTHR24422:SF27">
    <property type="entry name" value="PROTEIN-GLUTAMATE O-METHYLTRANSFERASE"/>
    <property type="match status" value="1"/>
</dbReference>
<dbReference type="SUPFAM" id="SSF47384">
    <property type="entry name" value="Homodimeric domain of signal transducing histidine kinase"/>
    <property type="match status" value="1"/>
</dbReference>
<dbReference type="InterPro" id="IPR013656">
    <property type="entry name" value="PAS_4"/>
</dbReference>
<dbReference type="Pfam" id="PF13426">
    <property type="entry name" value="PAS_9"/>
    <property type="match status" value="1"/>
</dbReference>
<dbReference type="Gene3D" id="1.10.287.130">
    <property type="match status" value="1"/>
</dbReference>
<feature type="domain" description="PAC" evidence="13">
    <location>
        <begin position="787"/>
        <end position="837"/>
    </location>
</feature>
<evidence type="ECO:0000256" key="7">
    <source>
        <dbReference type="PROSITE-ProRule" id="PRU00050"/>
    </source>
</evidence>
<dbReference type="InterPro" id="IPR000673">
    <property type="entry name" value="Sig_transdc_resp-reg_Me-estase"/>
</dbReference>
<evidence type="ECO:0000313" key="16">
    <source>
        <dbReference type="EMBL" id="WPL16982.1"/>
    </source>
</evidence>
<dbReference type="CDD" id="cd16434">
    <property type="entry name" value="CheB-CheR_fusion"/>
    <property type="match status" value="1"/>
</dbReference>
<gene>
    <name evidence="16" type="primary">luxQ_4</name>
    <name evidence="16" type="ORF">Thiowin_01964</name>
</gene>
<dbReference type="SUPFAM" id="SSF47757">
    <property type="entry name" value="Chemotaxis receptor methyltransferase CheR, N-terminal domain"/>
    <property type="match status" value="1"/>
</dbReference>
<name>A0ABZ0S7V9_9GAMM</name>
<dbReference type="PROSITE" id="PS50109">
    <property type="entry name" value="HIS_KIN"/>
    <property type="match status" value="1"/>
</dbReference>
<evidence type="ECO:0000256" key="2">
    <source>
        <dbReference type="ARBA" id="ARBA00001541"/>
    </source>
</evidence>
<dbReference type="Pfam" id="PF00512">
    <property type="entry name" value="HisKA"/>
    <property type="match status" value="1"/>
</dbReference>
<dbReference type="PROSITE" id="PS50112">
    <property type="entry name" value="PAS"/>
    <property type="match status" value="1"/>
</dbReference>
<dbReference type="SUPFAM" id="SSF52172">
    <property type="entry name" value="CheY-like"/>
    <property type="match status" value="1"/>
</dbReference>
<sequence>MTTPSARESADPARSAFPIAGIGVSAGSLDALTIFLDHLTADPGLAIVLVTHLNPHHKSLMSELLTKHTRMRVSEVTDGQQVRVDTLHVIPPDRDMVIVDGRLQLQAPTAARQPINTFLRSLAREAGEDAIAIILADTGSDGILGIKEIKGLGGMVIVQELAEAAHDGVPRTAIATGIVDLVLPIKAIPGKLIDYVRGARNPREQPPTPPLERILDLIHERLGFDFTHYKRNTLERRIHRRLLLHGLDAPQAYFERLRRDPEQKELQALVKDMLIGVTSFFRDPEVFDQLQNQVLPHLLQAKKPGEVIRVWVPGCSTGEEAFSLAILLRESLDRLQRVHEVQIFATDIDTKGIDTARAATYPSSIVADLSRERLRRWFRTKNDQYVVAKSIREMILFAPHDLLRDPPLLNQDLISCRNLLIYMTAEARKQLLPTFYQALQPGGYLLLGPSESVGQATDLFLPLNKKWKLFHRNTLESKPHRWIPPLSSRYPRENCLDCTPSPKPHSPAQLLDRHLLRRYGHPAVLIDGNMNVLYYFGDTSPFLTDPEGEPTANLIHKAREALRIRLRTAVHRAFKNNQSVTITNLRFAEQNAVYQVHVEPLVAPTTDEFAAVIFEPDQGEPSASAPPATDAEEDRLALHLEEELKIASEQLRGMVEELETANEELKSSNEELMSMNEELQSSNEEQERSKEELQALNEELTTVNAELNSKVEELRTANNDIENLLFSSNLPTLFVDKSLCIRRFTPPTQRVFHILPADIGRPLAHVAHRLQEVDLSADGSQVLKSLDNLERELAADDGRHYLMRASPYRTLDDVIDGVVLAFVDITERRRAHELLEERVAARTQEVYERECLLSATLEAYPDGWIQLLDADLKTLYIQGQGLSVLDLEPEQAIGQPLRAIYPQHALRSLKEGGERALNGTAMELEVKLNQRTLTLALSAMDPAGKSKGRVILVARDITERKRAEVALKHTTWRLSEAQRCAHVGDWEWNPDHNSIQWSDELYRIMGLEVGSPLPDYQGNLALYPAEDAARLDAAVQEALEQGRPYELRLRRVRPDGKEVLTLARGEVQTDADGKVIRLYGSALDITALTDAERQAREAHQHVLAVLESTTDAYFDVDQDFNLVYLNNKAMTLLGLTNRDDTLGRNLWDLFPRAVDTEFYHNYLRALRELEPIAFEAYFEPFNTWYEVHAYPSSTGLAVYFRIITERKRMEEALRISSDEARAASQIKSRFLANMSHELRTPLNGIIGLLDLLADSEQRDEQREYIEHAILASRRLTRLISDILDLSKVESGHLSLAKDPFEMELFLRSLEQLFSPVASRNQVTLTITLASNVPPRLLGDATRLHQILGNVVGNAIKFAQGGQVSLDVLSLGHGRGNEWVMLFIIKDNGLGMAEKQLESLFDAFVQAENRVTKSADGVGLGLSIVKNLVQRMDGSMCVGSEPGKGTEFVISLPFAEAPADTLAQTPSHLGEKTSMRLAGVRILGVDDDKTNRLILSRLLTKLGAEITLAQDGAAALRALQASDADFDLMLLDINMPAPDGLTTTAAIRGGEVGDRHRRIPIIALTAHAMRGDRERFLNAGMQAHVTKPIDLNELQQAIAEVLAKPRC</sequence>
<dbReference type="Pfam" id="PF08447">
    <property type="entry name" value="PAS_3"/>
    <property type="match status" value="1"/>
</dbReference>
<dbReference type="InterPro" id="IPR035965">
    <property type="entry name" value="PAS-like_dom_sf"/>
</dbReference>
<dbReference type="SMART" id="SM00387">
    <property type="entry name" value="HATPase_c"/>
    <property type="match status" value="1"/>
</dbReference>
<dbReference type="RefSeq" id="WP_328987503.1">
    <property type="nucleotide sequence ID" value="NZ_CP121472.1"/>
</dbReference>
<dbReference type="Gene3D" id="2.10.70.100">
    <property type="match status" value="1"/>
</dbReference>
<dbReference type="SMART" id="SM00091">
    <property type="entry name" value="PAS"/>
    <property type="match status" value="2"/>
</dbReference>
<dbReference type="InterPro" id="IPR013655">
    <property type="entry name" value="PAS_fold_3"/>
</dbReference>
<evidence type="ECO:0000256" key="8">
    <source>
        <dbReference type="PROSITE-ProRule" id="PRU00169"/>
    </source>
</evidence>
<keyword evidence="16" id="KW-0418">Kinase</keyword>
<evidence type="ECO:0000313" key="17">
    <source>
        <dbReference type="Proteomes" id="UP001432180"/>
    </source>
</evidence>
<dbReference type="PANTHER" id="PTHR24422">
    <property type="entry name" value="CHEMOTAXIS PROTEIN METHYLTRANSFERASE"/>
    <property type="match status" value="1"/>
</dbReference>
<dbReference type="InterPro" id="IPR029063">
    <property type="entry name" value="SAM-dependent_MTases_sf"/>
</dbReference>
<evidence type="ECO:0000259" key="12">
    <source>
        <dbReference type="PROSITE" id="PS50112"/>
    </source>
</evidence>
<feature type="domain" description="Response regulatory" evidence="11">
    <location>
        <begin position="1480"/>
        <end position="1601"/>
    </location>
</feature>
<keyword evidence="7" id="KW-0378">Hydrolase</keyword>
<evidence type="ECO:0000259" key="15">
    <source>
        <dbReference type="PROSITE" id="PS50123"/>
    </source>
</evidence>
<keyword evidence="5 16" id="KW-0808">Transferase</keyword>
<reference evidence="16 17" key="1">
    <citation type="journal article" date="2023" name="Microorganisms">
        <title>Thiorhodovibrio frisius and Trv. litoralis spp. nov., Two Novel Members from a Clade of Fastidious Purple Sulfur Bacteria That Exhibit Unique Red-Shifted Light-Harvesting Capabilities.</title>
        <authorList>
            <person name="Methner A."/>
            <person name="Kuzyk S.B."/>
            <person name="Petersen J."/>
            <person name="Bauer S."/>
            <person name="Brinkmann H."/>
            <person name="Sichau K."/>
            <person name="Wanner G."/>
            <person name="Wolf J."/>
            <person name="Neumann-Schaal M."/>
            <person name="Henke P."/>
            <person name="Tank M."/>
            <person name="Sproer C."/>
            <person name="Bunk B."/>
            <person name="Overmann J."/>
        </authorList>
    </citation>
    <scope>NUCLEOTIDE SEQUENCE [LARGE SCALE GENOMIC DNA]</scope>
    <source>
        <strain evidence="16 17">DSM 6702</strain>
    </source>
</reference>
<feature type="domain" description="CheR-type methyltransferase" evidence="15">
    <location>
        <begin position="211"/>
        <end position="476"/>
    </location>
</feature>
<dbReference type="PROSITE" id="PS50123">
    <property type="entry name" value="CHER"/>
    <property type="match status" value="1"/>
</dbReference>
<evidence type="ECO:0000259" key="11">
    <source>
        <dbReference type="PROSITE" id="PS50110"/>
    </source>
</evidence>
<dbReference type="Pfam" id="PF08448">
    <property type="entry name" value="PAS_4"/>
    <property type="match status" value="1"/>
</dbReference>
<dbReference type="InterPro" id="IPR050903">
    <property type="entry name" value="Bact_Chemotaxis_MeTrfase"/>
</dbReference>
<dbReference type="Proteomes" id="UP001432180">
    <property type="component" value="Chromosome"/>
</dbReference>
<dbReference type="GO" id="GO:0004673">
    <property type="term" value="F:protein histidine kinase activity"/>
    <property type="evidence" value="ECO:0007669"/>
    <property type="project" value="UniProtKB-EC"/>
</dbReference>
<dbReference type="InterPro" id="IPR000700">
    <property type="entry name" value="PAS-assoc_C"/>
</dbReference>
<dbReference type="Gene3D" id="3.40.50.150">
    <property type="entry name" value="Vaccinia Virus protein VP39"/>
    <property type="match status" value="1"/>
</dbReference>
<dbReference type="InterPro" id="IPR001610">
    <property type="entry name" value="PAC"/>
</dbReference>
<dbReference type="SUPFAM" id="SSF55785">
    <property type="entry name" value="PYP-like sensor domain (PAS domain)"/>
    <property type="match status" value="3"/>
</dbReference>
<dbReference type="InterPro" id="IPR036804">
    <property type="entry name" value="CheR_N_sf"/>
</dbReference>
<comment type="catalytic activity">
    <reaction evidence="2">
        <text>L-glutamyl-[protein] + S-adenosyl-L-methionine = [protein]-L-glutamate 5-O-methyl ester + S-adenosyl-L-homocysteine</text>
        <dbReference type="Rhea" id="RHEA:24452"/>
        <dbReference type="Rhea" id="RHEA-COMP:10208"/>
        <dbReference type="Rhea" id="RHEA-COMP:10311"/>
        <dbReference type="ChEBI" id="CHEBI:29973"/>
        <dbReference type="ChEBI" id="CHEBI:57856"/>
        <dbReference type="ChEBI" id="CHEBI:59789"/>
        <dbReference type="ChEBI" id="CHEBI:82795"/>
        <dbReference type="EC" id="2.1.1.80"/>
    </reaction>
</comment>
<feature type="domain" description="Histidine kinase" evidence="10">
    <location>
        <begin position="1233"/>
        <end position="1455"/>
    </location>
</feature>
<accession>A0ABZ0S7V9</accession>
<keyword evidence="9" id="KW-0175">Coiled coil</keyword>
<proteinExistence type="predicted"/>
<dbReference type="InterPro" id="IPR022641">
    <property type="entry name" value="CheR_N"/>
</dbReference>
<dbReference type="InterPro" id="IPR036890">
    <property type="entry name" value="HATPase_C_sf"/>
</dbReference>
<feature type="modified residue" description="4-aspartylphosphate" evidence="8">
    <location>
        <position position="1531"/>
    </location>
</feature>
<evidence type="ECO:0000256" key="5">
    <source>
        <dbReference type="ARBA" id="ARBA00022679"/>
    </source>
</evidence>
<feature type="coiled-coil region" evidence="9">
    <location>
        <begin position="637"/>
        <end position="724"/>
    </location>
</feature>
<evidence type="ECO:0000256" key="9">
    <source>
        <dbReference type="SAM" id="Coils"/>
    </source>
</evidence>
<dbReference type="InterPro" id="IPR036097">
    <property type="entry name" value="HisK_dim/P_sf"/>
</dbReference>
<evidence type="ECO:0000259" key="13">
    <source>
        <dbReference type="PROSITE" id="PS50113"/>
    </source>
</evidence>
<feature type="active site" evidence="7">
    <location>
        <position position="52"/>
    </location>
</feature>
<dbReference type="Gene3D" id="3.40.50.180">
    <property type="entry name" value="Methylesterase CheB, C-terminal domain"/>
    <property type="match status" value="1"/>
</dbReference>
<dbReference type="PROSITE" id="PS50110">
    <property type="entry name" value="RESPONSE_REGULATORY"/>
    <property type="match status" value="1"/>
</dbReference>
<dbReference type="InterPro" id="IPR000780">
    <property type="entry name" value="CheR_MeTrfase"/>
</dbReference>
<dbReference type="InterPro" id="IPR000014">
    <property type="entry name" value="PAS"/>
</dbReference>
<keyword evidence="8" id="KW-0597">Phosphoprotein</keyword>
<feature type="domain" description="PAS" evidence="12">
    <location>
        <begin position="1098"/>
        <end position="1139"/>
    </location>
</feature>
<dbReference type="Pfam" id="PF02518">
    <property type="entry name" value="HATPase_c"/>
    <property type="match status" value="1"/>
</dbReference>
<feature type="domain" description="CheB-type methylesterase" evidence="14">
    <location>
        <begin position="13"/>
        <end position="199"/>
    </location>
</feature>
<dbReference type="InterPro" id="IPR001789">
    <property type="entry name" value="Sig_transdc_resp-reg_receiver"/>
</dbReference>
<feature type="active site" evidence="7">
    <location>
        <position position="141"/>
    </location>
</feature>
<dbReference type="SUPFAM" id="SSF53335">
    <property type="entry name" value="S-adenosyl-L-methionine-dependent methyltransferases"/>
    <property type="match status" value="1"/>
</dbReference>
<dbReference type="EMBL" id="CP121472">
    <property type="protein sequence ID" value="WPL16982.1"/>
    <property type="molecule type" value="Genomic_DNA"/>
</dbReference>
<dbReference type="SMART" id="SM00138">
    <property type="entry name" value="MeTrc"/>
    <property type="match status" value="1"/>
</dbReference>